<dbReference type="InterPro" id="IPR025676">
    <property type="entry name" value="Clr5_dom"/>
</dbReference>
<dbReference type="InterPro" id="IPR036770">
    <property type="entry name" value="Ankyrin_rpt-contain_sf"/>
</dbReference>
<feature type="repeat" description="ANK" evidence="3">
    <location>
        <begin position="958"/>
        <end position="990"/>
    </location>
</feature>
<feature type="repeat" description="ANK" evidence="3">
    <location>
        <begin position="520"/>
        <end position="542"/>
    </location>
</feature>
<organism evidence="5 6">
    <name type="scientific">Fusarium austroafricanum</name>
    <dbReference type="NCBI Taxonomy" id="2364996"/>
    <lineage>
        <taxon>Eukaryota</taxon>
        <taxon>Fungi</taxon>
        <taxon>Dikarya</taxon>
        <taxon>Ascomycota</taxon>
        <taxon>Pezizomycotina</taxon>
        <taxon>Sordariomycetes</taxon>
        <taxon>Hypocreomycetidae</taxon>
        <taxon>Hypocreales</taxon>
        <taxon>Nectriaceae</taxon>
        <taxon>Fusarium</taxon>
        <taxon>Fusarium concolor species complex</taxon>
    </lineage>
</organism>
<dbReference type="AlphaFoldDB" id="A0A8H4NU50"/>
<evidence type="ECO:0000256" key="3">
    <source>
        <dbReference type="PROSITE-ProRule" id="PRU00023"/>
    </source>
</evidence>
<dbReference type="InterPro" id="IPR051165">
    <property type="entry name" value="Multifunctional_ANK_Repeat"/>
</dbReference>
<comment type="caution">
    <text evidence="5">The sequence shown here is derived from an EMBL/GenBank/DDBJ whole genome shotgun (WGS) entry which is preliminary data.</text>
</comment>
<dbReference type="Pfam" id="PF00023">
    <property type="entry name" value="Ank"/>
    <property type="match status" value="2"/>
</dbReference>
<keyword evidence="2 3" id="KW-0040">ANK repeat</keyword>
<dbReference type="SUPFAM" id="SSF48403">
    <property type="entry name" value="Ankyrin repeat"/>
    <property type="match status" value="2"/>
</dbReference>
<feature type="repeat" description="ANK" evidence="3">
    <location>
        <begin position="331"/>
        <end position="359"/>
    </location>
</feature>
<dbReference type="SMART" id="SM00248">
    <property type="entry name" value="ANK"/>
    <property type="match status" value="12"/>
</dbReference>
<dbReference type="PROSITE" id="PS50088">
    <property type="entry name" value="ANK_REPEAT"/>
    <property type="match status" value="7"/>
</dbReference>
<evidence type="ECO:0000256" key="1">
    <source>
        <dbReference type="ARBA" id="ARBA00022737"/>
    </source>
</evidence>
<feature type="repeat" description="ANK" evidence="3">
    <location>
        <begin position="994"/>
        <end position="1026"/>
    </location>
</feature>
<keyword evidence="6" id="KW-1185">Reference proteome</keyword>
<evidence type="ECO:0000313" key="6">
    <source>
        <dbReference type="Proteomes" id="UP000605986"/>
    </source>
</evidence>
<reference evidence="5" key="1">
    <citation type="submission" date="2020-01" db="EMBL/GenBank/DDBJ databases">
        <title>Identification and distribution of gene clusters putatively required for synthesis of sphingolipid metabolism inhibitors in phylogenetically diverse species of the filamentous fungus Fusarium.</title>
        <authorList>
            <person name="Kim H.-S."/>
            <person name="Busman M."/>
            <person name="Brown D.W."/>
            <person name="Divon H."/>
            <person name="Uhlig S."/>
            <person name="Proctor R.H."/>
        </authorList>
    </citation>
    <scope>NUCLEOTIDE SEQUENCE</scope>
    <source>
        <strain evidence="5">NRRL 53441</strain>
    </source>
</reference>
<dbReference type="PANTHER" id="PTHR24123">
    <property type="entry name" value="ANKYRIN REPEAT-CONTAINING"/>
    <property type="match status" value="1"/>
</dbReference>
<proteinExistence type="predicted"/>
<feature type="repeat" description="ANK" evidence="3">
    <location>
        <begin position="552"/>
        <end position="580"/>
    </location>
</feature>
<dbReference type="Pfam" id="PF12796">
    <property type="entry name" value="Ank_2"/>
    <property type="match status" value="2"/>
</dbReference>
<evidence type="ECO:0000259" key="4">
    <source>
        <dbReference type="Pfam" id="PF14420"/>
    </source>
</evidence>
<gene>
    <name evidence="5" type="ORF">F53441_5741</name>
</gene>
<feature type="repeat" description="ANK" evidence="3">
    <location>
        <begin position="1029"/>
        <end position="1061"/>
    </location>
</feature>
<dbReference type="Pfam" id="PF14420">
    <property type="entry name" value="Clr5"/>
    <property type="match status" value="1"/>
</dbReference>
<feature type="domain" description="Clr5" evidence="4">
    <location>
        <begin position="10"/>
        <end position="60"/>
    </location>
</feature>
<dbReference type="PANTHER" id="PTHR24123:SF33">
    <property type="entry name" value="PROTEIN HOS4"/>
    <property type="match status" value="1"/>
</dbReference>
<sequence length="1218" mass="135186">METRRPQPTEAEWLQHKTAIGQLYIVEEMPLKTLVAEVGNLGLAVTKAQLEYKLKLWGFRRNISGATWAIIDHRINKRHQEGKESQVVYRGKRLSASTVENQRKRHCYKTTIDKFVPGLPNILQSGQAFMPRLPQELGPSSTLNFLPASGLQIESTDTRPRVSKIAATTRNIMPEAYPGEHLERAQVLLHGSNKERLQECLKMLSYKLSNNHLDSFNDEEWKISMGILRCASLLNLKVDPRSSEDIAVYGFMGNMFRTALQRIRDNCNINAYNINDYVIDDDDINDDDIYDDDCDDDYCESAVTEALTAVRWLLSMGQNPNMRILDKEYGDTVTPLQFATISGCLDLVELLLQKGADISPIFDSESNMERDLESIPSPLELALDKMYLRQHTPSMHIADCLLDYGASMDWDHALHLAIRRQHLNIADRLVRRGADLSIARPTTYMGFHGLRREETALSVAAEVGREATEFVLNRLELDSLEKMNKIITADVFISAAEKGNDDVIRLLYEISSSDLPFDKYGITPLHAAAKDGHLSTCRLLFQLWGPCPEDVTQPSPIHLASSNGHQDVVRFFIERGADIESLYIKEVRDQEVFRWAWHGLHGNDMTFEFGIFTPLQLALMGISGHCHHYYGDAVRKFGCAILLIEAGAQLQGGEVVLAASEGHNGLLSAALGAGGDPNEKSDDGTTALQWTLSSLCKGSLHHQMNLIAIVELFFKQGATLAGGEVVLAILSGNLDLAALIVSNGGKLADTGEFGITALEAAILSQNQACIDFMLPPWSNAYDAGALCAAIETGNHSCVWQLLANRPSHLQVELDILETTAIALAARSGDINILRKLLENPPCMNTALLPLRCSSDSKDRVYEIDGNDPHEKSFWRHHLPYRRARVREDPVRGSPLVAAAITGNTEACCELLRAGYQPDRLTWYMVAVNKGAAFAQVLVNHNQRVQTLSSDHIIASHISLPSPLIPAIKHNNIELLLLLLEAGADVNEHDRDINSNRSPLQQAAELGNLEMIECLLKAGADVNLLPALENGATALQFAAINGHLGIAKYLLEMGALIDAPGAALKGSRTALEGAAEMGRLDVIKFLLCQGALTTGPGRLQYIKSIQYAADEGHEAAEVLLREVRDWLPEDERLLNVYMESRWEDINWRWVETTDAGEGKWIPVPFWDWEDEATENGEYGADRDDTIEDEIEKQVAAASDGANITEWPELDIDDIIRFPD</sequence>
<dbReference type="OrthoDB" id="539213at2759"/>
<dbReference type="InterPro" id="IPR002110">
    <property type="entry name" value="Ankyrin_rpt"/>
</dbReference>
<name>A0A8H4NU50_9HYPO</name>
<protein>
    <submittedName>
        <fullName evidence="5">Putative ankyrin repeat-containing domain protein</fullName>
    </submittedName>
</protein>
<evidence type="ECO:0000256" key="2">
    <source>
        <dbReference type="ARBA" id="ARBA00023043"/>
    </source>
</evidence>
<evidence type="ECO:0000313" key="5">
    <source>
        <dbReference type="EMBL" id="KAF4451319.1"/>
    </source>
</evidence>
<keyword evidence="1" id="KW-0677">Repeat</keyword>
<dbReference type="PRINTS" id="PR01415">
    <property type="entry name" value="ANKYRIN"/>
</dbReference>
<dbReference type="Proteomes" id="UP000605986">
    <property type="component" value="Unassembled WGS sequence"/>
</dbReference>
<dbReference type="PROSITE" id="PS50297">
    <property type="entry name" value="ANK_REP_REGION"/>
    <property type="match status" value="7"/>
</dbReference>
<accession>A0A8H4NU50</accession>
<feature type="repeat" description="ANK" evidence="3">
    <location>
        <begin position="409"/>
        <end position="441"/>
    </location>
</feature>
<dbReference type="Gene3D" id="1.25.40.20">
    <property type="entry name" value="Ankyrin repeat-containing domain"/>
    <property type="match status" value="5"/>
</dbReference>
<dbReference type="EMBL" id="JAADJG010000223">
    <property type="protein sequence ID" value="KAF4451319.1"/>
    <property type="molecule type" value="Genomic_DNA"/>
</dbReference>